<keyword evidence="4" id="KW-0804">Transcription</keyword>
<dbReference type="Proteomes" id="UP000515733">
    <property type="component" value="Chromosome"/>
</dbReference>
<dbReference type="AlphaFoldDB" id="A0A6S6Y369"/>
<keyword evidence="6" id="KW-1185">Reference proteome</keyword>
<dbReference type="EMBL" id="LR778301">
    <property type="protein sequence ID" value="CAB1369666.1"/>
    <property type="molecule type" value="Genomic_DNA"/>
</dbReference>
<accession>A0A6S6Y369</accession>
<evidence type="ECO:0000256" key="2">
    <source>
        <dbReference type="ARBA" id="ARBA00023015"/>
    </source>
</evidence>
<dbReference type="InterPro" id="IPR005119">
    <property type="entry name" value="LysR_subst-bd"/>
</dbReference>
<dbReference type="GO" id="GO:0003677">
    <property type="term" value="F:DNA binding"/>
    <property type="evidence" value="ECO:0007669"/>
    <property type="project" value="UniProtKB-KW"/>
</dbReference>
<dbReference type="Pfam" id="PF00126">
    <property type="entry name" value="HTH_1"/>
    <property type="match status" value="1"/>
</dbReference>
<dbReference type="FunFam" id="1.10.10.10:FF:000001">
    <property type="entry name" value="LysR family transcriptional regulator"/>
    <property type="match status" value="1"/>
</dbReference>
<dbReference type="InterPro" id="IPR058163">
    <property type="entry name" value="LysR-type_TF_proteobact-type"/>
</dbReference>
<dbReference type="SUPFAM" id="SSF46785">
    <property type="entry name" value="Winged helix' DNA-binding domain"/>
    <property type="match status" value="1"/>
</dbReference>
<dbReference type="Gene3D" id="1.10.10.10">
    <property type="entry name" value="Winged helix-like DNA-binding domain superfamily/Winged helix DNA-binding domain"/>
    <property type="match status" value="1"/>
</dbReference>
<dbReference type="PANTHER" id="PTHR30537:SF5">
    <property type="entry name" value="HTH-TYPE TRANSCRIPTIONAL ACTIVATOR TTDR-RELATED"/>
    <property type="match status" value="1"/>
</dbReference>
<dbReference type="FunFam" id="3.40.190.290:FF:000001">
    <property type="entry name" value="Transcriptional regulator, LysR family"/>
    <property type="match status" value="1"/>
</dbReference>
<name>A0A6S6Y369_9PROT</name>
<evidence type="ECO:0000256" key="4">
    <source>
        <dbReference type="ARBA" id="ARBA00023163"/>
    </source>
</evidence>
<dbReference type="InterPro" id="IPR036388">
    <property type="entry name" value="WH-like_DNA-bd_sf"/>
</dbReference>
<protein>
    <submittedName>
        <fullName evidence="5">LysR family transcriptional regulator</fullName>
    </submittedName>
</protein>
<dbReference type="Pfam" id="PF03466">
    <property type="entry name" value="LysR_substrate"/>
    <property type="match status" value="1"/>
</dbReference>
<dbReference type="Gene3D" id="3.40.190.290">
    <property type="match status" value="1"/>
</dbReference>
<dbReference type="InterPro" id="IPR036390">
    <property type="entry name" value="WH_DNA-bd_sf"/>
</dbReference>
<keyword evidence="3" id="KW-0238">DNA-binding</keyword>
<evidence type="ECO:0000256" key="1">
    <source>
        <dbReference type="ARBA" id="ARBA00009437"/>
    </source>
</evidence>
<dbReference type="RefSeq" id="WP_145771262.1">
    <property type="nucleotide sequence ID" value="NZ_LR778301.1"/>
</dbReference>
<organism evidence="5 6">
    <name type="scientific">Denitratisoma oestradiolicum</name>
    <dbReference type="NCBI Taxonomy" id="311182"/>
    <lineage>
        <taxon>Bacteria</taxon>
        <taxon>Pseudomonadati</taxon>
        <taxon>Pseudomonadota</taxon>
        <taxon>Betaproteobacteria</taxon>
        <taxon>Nitrosomonadales</taxon>
        <taxon>Sterolibacteriaceae</taxon>
        <taxon>Denitratisoma</taxon>
    </lineage>
</organism>
<dbReference type="PANTHER" id="PTHR30537">
    <property type="entry name" value="HTH-TYPE TRANSCRIPTIONAL REGULATOR"/>
    <property type="match status" value="1"/>
</dbReference>
<evidence type="ECO:0000313" key="6">
    <source>
        <dbReference type="Proteomes" id="UP000515733"/>
    </source>
</evidence>
<keyword evidence="2" id="KW-0805">Transcription regulation</keyword>
<gene>
    <name evidence="5" type="ORF">DENOEST_2501</name>
</gene>
<sequence>MDRLTQIEAFVTTAIQGSLSAAARQEGVTPAIMGRRINALEARLGVKLLLRTTRRLSLTQEGAAFLEDCQRLLGDLGNAEASVSLGAVRASGHLCISAPAGFGRRHVAPRVAAFLDVHPEVTAALDLSDRVVDIVNEGIDCAVRIGGMTDSNLISVRLGEVRRALVGSPDYLARRGIPAMPDDLANHECLPLVQQAGWLFRDAAKRGETQLVKIKGRLQCNDGSALREWALQGRGLAWRSRWEVGEDLRAGRLVAVLEDYAAPPLAISAVFPQRQIPLRLRLFIEHLKAAFAGQDY</sequence>
<reference evidence="5 6" key="1">
    <citation type="submission" date="2020-03" db="EMBL/GenBank/DDBJ databases">
        <authorList>
            <consortium name="Genoscope - CEA"/>
            <person name="William W."/>
        </authorList>
    </citation>
    <scope>NUCLEOTIDE SEQUENCE [LARGE SCALE GENOMIC DNA]</scope>
    <source>
        <strain evidence="6">DSM 16959</strain>
    </source>
</reference>
<evidence type="ECO:0000313" key="5">
    <source>
        <dbReference type="EMBL" id="CAB1369666.1"/>
    </source>
</evidence>
<dbReference type="InterPro" id="IPR000847">
    <property type="entry name" value="LysR_HTH_N"/>
</dbReference>
<dbReference type="CDD" id="cd08422">
    <property type="entry name" value="PBP2_CrgA_like"/>
    <property type="match status" value="1"/>
</dbReference>
<comment type="similarity">
    <text evidence="1">Belongs to the LysR transcriptional regulatory family.</text>
</comment>
<dbReference type="SUPFAM" id="SSF53850">
    <property type="entry name" value="Periplasmic binding protein-like II"/>
    <property type="match status" value="1"/>
</dbReference>
<dbReference type="GO" id="GO:0003700">
    <property type="term" value="F:DNA-binding transcription factor activity"/>
    <property type="evidence" value="ECO:0007669"/>
    <property type="project" value="InterPro"/>
</dbReference>
<dbReference type="OrthoDB" id="8705920at2"/>
<proteinExistence type="inferred from homology"/>
<dbReference type="PROSITE" id="PS50931">
    <property type="entry name" value="HTH_LYSR"/>
    <property type="match status" value="1"/>
</dbReference>
<dbReference type="KEGG" id="doe:DENOEST_2501"/>
<evidence type="ECO:0000256" key="3">
    <source>
        <dbReference type="ARBA" id="ARBA00023125"/>
    </source>
</evidence>